<evidence type="ECO:0000313" key="2">
    <source>
        <dbReference type="EnsemblPlants" id="KQL25126"/>
    </source>
</evidence>
<name>K3ZVW7_SETIT</name>
<proteinExistence type="predicted"/>
<protein>
    <submittedName>
        <fullName evidence="2">Uncharacterized protein</fullName>
    </submittedName>
</protein>
<feature type="region of interest" description="Disordered" evidence="1">
    <location>
        <begin position="46"/>
        <end position="89"/>
    </location>
</feature>
<dbReference type="HOGENOM" id="CLU_1002570_0_0_1"/>
<keyword evidence="3" id="KW-1185">Reference proteome</keyword>
<dbReference type="Gramene" id="KQL25126">
    <property type="protein sequence ID" value="KQL25126"/>
    <property type="gene ID" value="SETIT_030748mg"/>
</dbReference>
<accession>K3ZVW7</accession>
<organism evidence="2 3">
    <name type="scientific">Setaria italica</name>
    <name type="common">Foxtail millet</name>
    <name type="synonym">Panicum italicum</name>
    <dbReference type="NCBI Taxonomy" id="4555"/>
    <lineage>
        <taxon>Eukaryota</taxon>
        <taxon>Viridiplantae</taxon>
        <taxon>Streptophyta</taxon>
        <taxon>Embryophyta</taxon>
        <taxon>Tracheophyta</taxon>
        <taxon>Spermatophyta</taxon>
        <taxon>Magnoliopsida</taxon>
        <taxon>Liliopsida</taxon>
        <taxon>Poales</taxon>
        <taxon>Poaceae</taxon>
        <taxon>PACMAD clade</taxon>
        <taxon>Panicoideae</taxon>
        <taxon>Panicodae</taxon>
        <taxon>Paniceae</taxon>
        <taxon>Cenchrinae</taxon>
        <taxon>Setaria</taxon>
    </lineage>
</organism>
<dbReference type="eggNOG" id="ENOG502R815">
    <property type="taxonomic scope" value="Eukaryota"/>
</dbReference>
<dbReference type="OMA" id="VEEFHIC"/>
<reference evidence="2" key="2">
    <citation type="submission" date="2018-08" db="UniProtKB">
        <authorList>
            <consortium name="EnsemblPlants"/>
        </authorList>
    </citation>
    <scope>IDENTIFICATION</scope>
    <source>
        <strain evidence="2">Yugu1</strain>
    </source>
</reference>
<evidence type="ECO:0000256" key="1">
    <source>
        <dbReference type="SAM" id="MobiDB-lite"/>
    </source>
</evidence>
<dbReference type="AlphaFoldDB" id="K3ZVW7"/>
<sequence length="278" mass="30105">MASLAASGLVFPGARAPVIRTVSCSPLRPAAPSPARLPAAAAAAATAPARAPLRSATRPAAGVRLRCAPSSGNTTSGPDGGVADEDDFPDPPWWGPSFEELKEFEETDFSPEAIKKRYVRESKEAAAAVKGAAAGLLARPLRDLFDDVRKLKTVYDVEEFHICLPIGALMSCVAAYHLCKAAPSAFVDFVLHYAFYRLCVMAADVRRRGFETDFIIRLKLFITVATLAKGFIDRVTFLNFIARRLGTLSEIDFAWTKRINGGREFFLSQVCALVPLLL</sequence>
<evidence type="ECO:0000313" key="3">
    <source>
        <dbReference type="Proteomes" id="UP000004995"/>
    </source>
</evidence>
<feature type="compositionally biased region" description="Low complexity" evidence="1">
    <location>
        <begin position="46"/>
        <end position="61"/>
    </location>
</feature>
<dbReference type="InParanoid" id="K3ZVW7"/>
<dbReference type="EnsemblPlants" id="KQL25126">
    <property type="protein sequence ID" value="KQL25126"/>
    <property type="gene ID" value="SETIT_030748mg"/>
</dbReference>
<dbReference type="Proteomes" id="UP000004995">
    <property type="component" value="Unassembled WGS sequence"/>
</dbReference>
<reference evidence="3" key="1">
    <citation type="journal article" date="2012" name="Nat. Biotechnol.">
        <title>Reference genome sequence of the model plant Setaria.</title>
        <authorList>
            <person name="Bennetzen J.L."/>
            <person name="Schmutz J."/>
            <person name="Wang H."/>
            <person name="Percifield R."/>
            <person name="Hawkins J."/>
            <person name="Pontaroli A.C."/>
            <person name="Estep M."/>
            <person name="Feng L."/>
            <person name="Vaughn J.N."/>
            <person name="Grimwood J."/>
            <person name="Jenkins J."/>
            <person name="Barry K."/>
            <person name="Lindquist E."/>
            <person name="Hellsten U."/>
            <person name="Deshpande S."/>
            <person name="Wang X."/>
            <person name="Wu X."/>
            <person name="Mitros T."/>
            <person name="Triplett J."/>
            <person name="Yang X."/>
            <person name="Ye C.Y."/>
            <person name="Mauro-Herrera M."/>
            <person name="Wang L."/>
            <person name="Li P."/>
            <person name="Sharma M."/>
            <person name="Sharma R."/>
            <person name="Ronald P.C."/>
            <person name="Panaud O."/>
            <person name="Kellogg E.A."/>
            <person name="Brutnell T.P."/>
            <person name="Doust A.N."/>
            <person name="Tuskan G.A."/>
            <person name="Rokhsar D."/>
            <person name="Devos K.M."/>
        </authorList>
    </citation>
    <scope>NUCLEOTIDE SEQUENCE [LARGE SCALE GENOMIC DNA]</scope>
    <source>
        <strain evidence="3">cv. Yugu1</strain>
    </source>
</reference>
<dbReference type="EMBL" id="AGNK02001179">
    <property type="status" value="NOT_ANNOTATED_CDS"/>
    <property type="molecule type" value="Genomic_DNA"/>
</dbReference>